<comment type="caution">
    <text evidence="1">The sequence shown here is derived from an EMBL/GenBank/DDBJ whole genome shotgun (WGS) entry which is preliminary data.</text>
</comment>
<reference evidence="1 2" key="1">
    <citation type="submission" date="2021-01" db="EMBL/GenBank/DDBJ databases">
        <title>WGS of actinomycetes isolated from Thailand.</title>
        <authorList>
            <person name="Thawai C."/>
        </authorList>
    </citation>
    <scope>NUCLEOTIDE SEQUENCE [LARGE SCALE GENOMIC DNA]</scope>
    <source>
        <strain evidence="1 2">CH5-8</strain>
    </source>
</reference>
<evidence type="ECO:0000313" key="2">
    <source>
        <dbReference type="Proteomes" id="UP000621386"/>
    </source>
</evidence>
<organism evidence="1 2">
    <name type="scientific">Streptomyces musisoli</name>
    <dbReference type="NCBI Taxonomy" id="2802280"/>
    <lineage>
        <taxon>Bacteria</taxon>
        <taxon>Bacillati</taxon>
        <taxon>Actinomycetota</taxon>
        <taxon>Actinomycetes</taxon>
        <taxon>Kitasatosporales</taxon>
        <taxon>Streptomycetaceae</taxon>
        <taxon>Streptomyces</taxon>
    </lineage>
</organism>
<accession>A0ABS1PDG4</accession>
<evidence type="ECO:0008006" key="3">
    <source>
        <dbReference type="Google" id="ProtNLM"/>
    </source>
</evidence>
<gene>
    <name evidence="1" type="ORF">JK361_38725</name>
</gene>
<proteinExistence type="predicted"/>
<sequence length="120" mass="13000">MRRRIRAYTAVEFLSTHIPGSSAGHSEECLLLVNVRQVVGQVRYQVCSACDRGVITAVSINKPFRDTGLGTRALSHLRARHPGVTWQSTASAGVEDDLLLRMRIPALPSPPTCPHASALA</sequence>
<evidence type="ECO:0000313" key="1">
    <source>
        <dbReference type="EMBL" id="MBL1110419.1"/>
    </source>
</evidence>
<keyword evidence="2" id="KW-1185">Reference proteome</keyword>
<name>A0ABS1PDG4_9ACTN</name>
<dbReference type="EMBL" id="JAERRH010000038">
    <property type="protein sequence ID" value="MBL1110419.1"/>
    <property type="molecule type" value="Genomic_DNA"/>
</dbReference>
<protein>
    <recommendedName>
        <fullName evidence="3">N-acetyltransferase domain-containing protein</fullName>
    </recommendedName>
</protein>
<dbReference type="Proteomes" id="UP000621386">
    <property type="component" value="Unassembled WGS sequence"/>
</dbReference>